<sequence length="86" mass="9325">MIMVVEIWQCVVSGDGFGMKAGGSGFQLLVEGIYDGGGDGFQVVVDEISDGGDSPWVVELVVDFGGKRRWWWNFGGDFVGGAGWWF</sequence>
<accession>A0ABC8TRI0</accession>
<organism evidence="1 2">
    <name type="scientific">Ilex paraguariensis</name>
    <name type="common">yerba mate</name>
    <dbReference type="NCBI Taxonomy" id="185542"/>
    <lineage>
        <taxon>Eukaryota</taxon>
        <taxon>Viridiplantae</taxon>
        <taxon>Streptophyta</taxon>
        <taxon>Embryophyta</taxon>
        <taxon>Tracheophyta</taxon>
        <taxon>Spermatophyta</taxon>
        <taxon>Magnoliopsida</taxon>
        <taxon>eudicotyledons</taxon>
        <taxon>Gunneridae</taxon>
        <taxon>Pentapetalae</taxon>
        <taxon>asterids</taxon>
        <taxon>campanulids</taxon>
        <taxon>Aquifoliales</taxon>
        <taxon>Aquifoliaceae</taxon>
        <taxon>Ilex</taxon>
    </lineage>
</organism>
<proteinExistence type="predicted"/>
<dbReference type="Proteomes" id="UP001642360">
    <property type="component" value="Unassembled WGS sequence"/>
</dbReference>
<dbReference type="AlphaFoldDB" id="A0ABC8TRI0"/>
<gene>
    <name evidence="1" type="ORF">ILEXP_LOCUS41107</name>
</gene>
<keyword evidence="2" id="KW-1185">Reference proteome</keyword>
<reference evidence="1 2" key="1">
    <citation type="submission" date="2024-02" db="EMBL/GenBank/DDBJ databases">
        <authorList>
            <person name="Vignale AGUSTIN F."/>
            <person name="Sosa J E."/>
            <person name="Modenutti C."/>
        </authorList>
    </citation>
    <scope>NUCLEOTIDE SEQUENCE [LARGE SCALE GENOMIC DNA]</scope>
</reference>
<evidence type="ECO:0000313" key="2">
    <source>
        <dbReference type="Proteomes" id="UP001642360"/>
    </source>
</evidence>
<dbReference type="EMBL" id="CAUOFW020005779">
    <property type="protein sequence ID" value="CAK9171536.1"/>
    <property type="molecule type" value="Genomic_DNA"/>
</dbReference>
<comment type="caution">
    <text evidence="1">The sequence shown here is derived from an EMBL/GenBank/DDBJ whole genome shotgun (WGS) entry which is preliminary data.</text>
</comment>
<feature type="non-terminal residue" evidence="1">
    <location>
        <position position="86"/>
    </location>
</feature>
<evidence type="ECO:0000313" key="1">
    <source>
        <dbReference type="EMBL" id="CAK9171536.1"/>
    </source>
</evidence>
<protein>
    <submittedName>
        <fullName evidence="1">Uncharacterized protein</fullName>
    </submittedName>
</protein>
<name>A0ABC8TRI0_9AQUA</name>